<comment type="caution">
    <text evidence="1">The sequence shown here is derived from an EMBL/GenBank/DDBJ whole genome shotgun (WGS) entry which is preliminary data.</text>
</comment>
<reference evidence="1" key="1">
    <citation type="submission" date="2021-02" db="EMBL/GenBank/DDBJ databases">
        <authorList>
            <person name="Nowell W R."/>
        </authorList>
    </citation>
    <scope>NUCLEOTIDE SEQUENCE</scope>
</reference>
<protein>
    <submittedName>
        <fullName evidence="1">Uncharacterized protein</fullName>
    </submittedName>
</protein>
<accession>A0A821G9S2</accession>
<dbReference type="Proteomes" id="UP000663862">
    <property type="component" value="Unassembled WGS sequence"/>
</dbReference>
<name>A0A821G9S2_9BILA</name>
<dbReference type="EMBL" id="CAJOBQ010006006">
    <property type="protein sequence ID" value="CAF4665569.1"/>
    <property type="molecule type" value="Genomic_DNA"/>
</dbReference>
<dbReference type="AlphaFoldDB" id="A0A821G9S2"/>
<dbReference type="Gene3D" id="3.40.50.300">
    <property type="entry name" value="P-loop containing nucleotide triphosphate hydrolases"/>
    <property type="match status" value="1"/>
</dbReference>
<evidence type="ECO:0000313" key="1">
    <source>
        <dbReference type="EMBL" id="CAF4665569.1"/>
    </source>
</evidence>
<dbReference type="InterPro" id="IPR027417">
    <property type="entry name" value="P-loop_NTPase"/>
</dbReference>
<organism evidence="1 2">
    <name type="scientific">Rotaria socialis</name>
    <dbReference type="NCBI Taxonomy" id="392032"/>
    <lineage>
        <taxon>Eukaryota</taxon>
        <taxon>Metazoa</taxon>
        <taxon>Spiralia</taxon>
        <taxon>Gnathifera</taxon>
        <taxon>Rotifera</taxon>
        <taxon>Eurotatoria</taxon>
        <taxon>Bdelloidea</taxon>
        <taxon>Philodinida</taxon>
        <taxon>Philodinidae</taxon>
        <taxon>Rotaria</taxon>
    </lineage>
</organism>
<evidence type="ECO:0000313" key="2">
    <source>
        <dbReference type="Proteomes" id="UP000663862"/>
    </source>
</evidence>
<proteinExistence type="predicted"/>
<sequence length="194" mass="22511">MQASNVEIMNLEQHVETEYQANENNAFTTGSEETTTANRELSNDEISNFIVNCIKKDVTNIHLFAYVINVAAGGINEEDLKAMIYTKKRFPDLSQYMAIIATNCEHMNQDDRETLHETFFMDDRIIKNKLRDYFQQGIFYMGCLRQETFEHTNCVSLCNEYKNVSEMRTKFIKKCIECQKAFNVHHRGGSCITS</sequence>
<gene>
    <name evidence="1" type="ORF">TSG867_LOCUS31582</name>
</gene>